<evidence type="ECO:0000313" key="2">
    <source>
        <dbReference type="Proteomes" id="UP000266723"/>
    </source>
</evidence>
<keyword evidence="2" id="KW-1185">Reference proteome</keyword>
<organism evidence="1 2">
    <name type="scientific">Brassica cretica</name>
    <name type="common">Mustard</name>
    <dbReference type="NCBI Taxonomy" id="69181"/>
    <lineage>
        <taxon>Eukaryota</taxon>
        <taxon>Viridiplantae</taxon>
        <taxon>Streptophyta</taxon>
        <taxon>Embryophyta</taxon>
        <taxon>Tracheophyta</taxon>
        <taxon>Spermatophyta</taxon>
        <taxon>Magnoliopsida</taxon>
        <taxon>eudicotyledons</taxon>
        <taxon>Gunneridae</taxon>
        <taxon>Pentapetalae</taxon>
        <taxon>rosids</taxon>
        <taxon>malvids</taxon>
        <taxon>Brassicales</taxon>
        <taxon>Brassicaceae</taxon>
        <taxon>Brassiceae</taxon>
        <taxon>Brassica</taxon>
    </lineage>
</organism>
<proteinExistence type="predicted"/>
<sequence length="168" mass="18405">MAFSLYKVAKSQVSNSKAAGRENREIRANPEIGCSFLKNLCRWNRHSGCSTLSRTVTRVALLFGTVIKTILRENHQIALFPASFVPAGPSPIQCNSRPSVLVVPAAREQPVQQHPAELGWSDAFESSAVASVALLQRDHLDGLDHSCWCCLAFAVVDLFFLTLLAPGW</sequence>
<evidence type="ECO:0000313" key="1">
    <source>
        <dbReference type="EMBL" id="KAF3562961.1"/>
    </source>
</evidence>
<accession>A0ABQ7CS95</accession>
<gene>
    <name evidence="1" type="ORF">DY000_02012858</name>
</gene>
<name>A0ABQ7CS95_BRACR</name>
<reference evidence="1 2" key="1">
    <citation type="journal article" date="2020" name="BMC Genomics">
        <title>Intraspecific diversification of the crop wild relative Brassica cretica Lam. using demographic model selection.</title>
        <authorList>
            <person name="Kioukis A."/>
            <person name="Michalopoulou V.A."/>
            <person name="Briers L."/>
            <person name="Pirintsos S."/>
            <person name="Studholme D.J."/>
            <person name="Pavlidis P."/>
            <person name="Sarris P.F."/>
        </authorList>
    </citation>
    <scope>NUCLEOTIDE SEQUENCE [LARGE SCALE GENOMIC DNA]</scope>
    <source>
        <strain evidence="2">cv. PFS-1207/04</strain>
    </source>
</reference>
<dbReference type="EMBL" id="QGKV02000759">
    <property type="protein sequence ID" value="KAF3562961.1"/>
    <property type="molecule type" value="Genomic_DNA"/>
</dbReference>
<dbReference type="Proteomes" id="UP000266723">
    <property type="component" value="Unassembled WGS sequence"/>
</dbReference>
<comment type="caution">
    <text evidence="1">The sequence shown here is derived from an EMBL/GenBank/DDBJ whole genome shotgun (WGS) entry which is preliminary data.</text>
</comment>
<protein>
    <submittedName>
        <fullName evidence="1">Uncharacterized protein</fullName>
    </submittedName>
</protein>